<dbReference type="PROSITE" id="PS50096">
    <property type="entry name" value="IQ"/>
    <property type="match status" value="1"/>
</dbReference>
<dbReference type="Gene3D" id="3.30.2160.10">
    <property type="entry name" value="Hect, E3 ligase catalytic domain"/>
    <property type="match status" value="1"/>
</dbReference>
<dbReference type="PANTHER" id="PTHR45700">
    <property type="entry name" value="UBIQUITIN-PROTEIN LIGASE E3C"/>
    <property type="match status" value="1"/>
</dbReference>
<dbReference type="SUPFAM" id="SSF56204">
    <property type="entry name" value="Hect, E3 ligase catalytic domain"/>
    <property type="match status" value="1"/>
</dbReference>
<dbReference type="CDD" id="cd00078">
    <property type="entry name" value="HECTc"/>
    <property type="match status" value="1"/>
</dbReference>
<keyword evidence="3" id="KW-0808">Transferase</keyword>
<dbReference type="Pfam" id="PF00632">
    <property type="entry name" value="HECT"/>
    <property type="match status" value="1"/>
</dbReference>
<keyword evidence="9" id="KW-1185">Reference proteome</keyword>
<accession>A0ABR1VHG6</accession>
<dbReference type="EMBL" id="JAQQWL010000006">
    <property type="protein sequence ID" value="KAK8069424.1"/>
    <property type="molecule type" value="Genomic_DNA"/>
</dbReference>
<reference evidence="8 9" key="1">
    <citation type="submission" date="2023-01" db="EMBL/GenBank/DDBJ databases">
        <title>Analysis of 21 Apiospora genomes using comparative genomics revels a genus with tremendous synthesis potential of carbohydrate active enzymes and secondary metabolites.</title>
        <authorList>
            <person name="Sorensen T."/>
        </authorList>
    </citation>
    <scope>NUCLEOTIDE SEQUENCE [LARGE SCALE GENOMIC DNA]</scope>
    <source>
        <strain evidence="8 9">CBS 135458</strain>
    </source>
</reference>
<feature type="compositionally biased region" description="Basic residues" evidence="6">
    <location>
        <begin position="64"/>
        <end position="76"/>
    </location>
</feature>
<comment type="catalytic activity">
    <reaction evidence="1">
        <text>S-ubiquitinyl-[E2 ubiquitin-conjugating enzyme]-L-cysteine + [acceptor protein]-L-lysine = [E2 ubiquitin-conjugating enzyme]-L-cysteine + N(6)-ubiquitinyl-[acceptor protein]-L-lysine.</text>
        <dbReference type="EC" id="2.3.2.26"/>
    </reaction>
</comment>
<organism evidence="8 9">
    <name type="scientific">Apiospora phragmitis</name>
    <dbReference type="NCBI Taxonomy" id="2905665"/>
    <lineage>
        <taxon>Eukaryota</taxon>
        <taxon>Fungi</taxon>
        <taxon>Dikarya</taxon>
        <taxon>Ascomycota</taxon>
        <taxon>Pezizomycotina</taxon>
        <taxon>Sordariomycetes</taxon>
        <taxon>Xylariomycetidae</taxon>
        <taxon>Amphisphaeriales</taxon>
        <taxon>Apiosporaceae</taxon>
        <taxon>Apiospora</taxon>
    </lineage>
</organism>
<dbReference type="PANTHER" id="PTHR45700:SF2">
    <property type="entry name" value="UBIQUITIN-PROTEIN LIGASE E3C"/>
    <property type="match status" value="1"/>
</dbReference>
<gene>
    <name evidence="8" type="ORF">PG994_006040</name>
</gene>
<feature type="domain" description="HECT" evidence="7">
    <location>
        <begin position="803"/>
        <end position="1174"/>
    </location>
</feature>
<evidence type="ECO:0000256" key="5">
    <source>
        <dbReference type="PROSITE-ProRule" id="PRU00104"/>
    </source>
</evidence>
<dbReference type="GeneID" id="92090512"/>
<dbReference type="InterPro" id="IPR035983">
    <property type="entry name" value="Hect_E3_ubiquitin_ligase"/>
</dbReference>
<dbReference type="InterPro" id="IPR000569">
    <property type="entry name" value="HECT_dom"/>
</dbReference>
<dbReference type="Gene3D" id="3.90.1750.10">
    <property type="entry name" value="Hect, E3 ligase catalytic domains"/>
    <property type="match status" value="1"/>
</dbReference>
<name>A0ABR1VHG6_9PEZI</name>
<dbReference type="Proteomes" id="UP001480595">
    <property type="component" value="Unassembled WGS sequence"/>
</dbReference>
<feature type="region of interest" description="Disordered" evidence="6">
    <location>
        <begin position="1"/>
        <end position="84"/>
    </location>
</feature>
<feature type="active site" description="Glycyl thioester intermediate" evidence="5">
    <location>
        <position position="1142"/>
    </location>
</feature>
<proteinExistence type="predicted"/>
<feature type="region of interest" description="Disordered" evidence="6">
    <location>
        <begin position="661"/>
        <end position="691"/>
    </location>
</feature>
<evidence type="ECO:0000259" key="7">
    <source>
        <dbReference type="PROSITE" id="PS50237"/>
    </source>
</evidence>
<evidence type="ECO:0000256" key="2">
    <source>
        <dbReference type="ARBA" id="ARBA00012485"/>
    </source>
</evidence>
<evidence type="ECO:0000313" key="8">
    <source>
        <dbReference type="EMBL" id="KAK8069424.1"/>
    </source>
</evidence>
<dbReference type="Gene3D" id="3.30.2410.10">
    <property type="entry name" value="Hect, E3 ligase catalytic domain"/>
    <property type="match status" value="1"/>
</dbReference>
<dbReference type="InterPro" id="IPR044611">
    <property type="entry name" value="E3A/B/C-like"/>
</dbReference>
<protein>
    <recommendedName>
        <fullName evidence="2">HECT-type E3 ubiquitin transferase</fullName>
        <ecNumber evidence="2">2.3.2.26</ecNumber>
    </recommendedName>
</protein>
<feature type="compositionally biased region" description="Polar residues" evidence="6">
    <location>
        <begin position="1"/>
        <end position="30"/>
    </location>
</feature>
<feature type="compositionally biased region" description="Basic and acidic residues" evidence="6">
    <location>
        <begin position="47"/>
        <end position="61"/>
    </location>
</feature>
<evidence type="ECO:0000256" key="3">
    <source>
        <dbReference type="ARBA" id="ARBA00022679"/>
    </source>
</evidence>
<keyword evidence="4 5" id="KW-0833">Ubl conjugation pathway</keyword>
<evidence type="ECO:0000256" key="6">
    <source>
        <dbReference type="SAM" id="MobiDB-lite"/>
    </source>
</evidence>
<dbReference type="PROSITE" id="PS50237">
    <property type="entry name" value="HECT"/>
    <property type="match status" value="1"/>
</dbReference>
<dbReference type="EC" id="2.3.2.26" evidence="2"/>
<dbReference type="RefSeq" id="XP_066716718.1">
    <property type="nucleotide sequence ID" value="XM_066857449.1"/>
</dbReference>
<evidence type="ECO:0000256" key="1">
    <source>
        <dbReference type="ARBA" id="ARBA00000885"/>
    </source>
</evidence>
<sequence length="1174" mass="131870">MFPNFTGNSKRPRNVNLSGQRNNPWATSGSAWGPSTGASKTVAQAQAEREKRQRERDEVAASRKLQRVWRGHRDRRSTKNEHRHQWDQLYHNTESADVSMDDGDAVADSKRAREALPLLLSLFDPSLSQDQRRLDQFLLDTSSEDWRPQSHQYKRLASLLVTTLENWSSLLTVSSRRPSNLSQGPFALLVRLVVENPRSIDAIEDRYYKLLASYCENSANDIDRNGQELLADAVTAPLDHHKPIYPEAYTTFAFSFLTCSNIAFLQKKPDAIAQRLDLETLSRTIISGSGGSGSAEVSGQRSKDELLWLLAHFIALNRALSTAQGSVYLEALYQQLCPLIDDIRIRSEPKPAEDEADSSDDEDESAIRKANPLPAYVLHQLEFLVNENGISELLSRFTSTASSSARLSEDASILAGYTLLLLRSFPAQKDDMRMRLFQGDIRTQGPEGSVYLPSVKFLWLAVSKTDVFTTIAQPKSKISSSTIISLLRPEPARDQEWRIVLLFLELYNFLLRVTDDDDFLVDERNIVANQSPAVRRIRASGLSISELELLVTFLKNLSFTLYHNLKDVMPRDRSRPALGALLGVSSSTFARNVPEQVDAPSFAGILGLDALSLRGCATTTMQSLYERDSRRPFLPNGFWLMTSKFDMEGFISAVVLEEQQSQNAEDDEDMSDSDISPLDNHTSAGQRLSRAAQIERQRQLQRVHREQLLSQLGPKLEILRNMPFAIPFDVRVKIFRQFVDIDKIKRRNGLVDPDQWRLGLLNGALGGPHQTGRDVLGRHTARIKRGQLFSDAYDQFYALGDGLKEPIQITFVDQFDQPEAGIDGGGVTKEFLTSVSSEAFTPGDEGPRLFVTNSQNSLHPNPAAFDELFEDLTSMGIPKSDWAPKITELAQQYEFLGRIVGKCMYEGILVDIAFAPFFLLRWPTAGQSTSDFRSSLNDLRDLDPDLYKGLMSLKNYPGDVSDLSLDFTITDQVTNPRTGQSRNIVRLLRKDGDKTIVTNTDRVLYISYVAHHRLVAQSVRQTKAFLRGLSTIINPSWLSMFNQSELQRLVGGDSTEIDIVDLRAHTQYSGVYAIGDNGEEHETVKMFWDVMKELADPERRALLKYVTSTPRAPLLGFSQLSPRFSIRDGGDDETRLPSTSTCVNLLKLPRYKDAKTLKKKLLYAIQSGAGFDLS</sequence>
<evidence type="ECO:0000256" key="4">
    <source>
        <dbReference type="ARBA" id="ARBA00022786"/>
    </source>
</evidence>
<evidence type="ECO:0000313" key="9">
    <source>
        <dbReference type="Proteomes" id="UP001480595"/>
    </source>
</evidence>
<dbReference type="SMART" id="SM00119">
    <property type="entry name" value="HECTc"/>
    <property type="match status" value="1"/>
</dbReference>
<comment type="caution">
    <text evidence="8">The sequence shown here is derived from an EMBL/GenBank/DDBJ whole genome shotgun (WGS) entry which is preliminary data.</text>
</comment>